<evidence type="ECO:0008006" key="2">
    <source>
        <dbReference type="Google" id="ProtNLM"/>
    </source>
</evidence>
<gene>
    <name evidence="1" type="ORF">SDC9_104654</name>
</gene>
<dbReference type="InterPro" id="IPR011964">
    <property type="entry name" value="YVTN_b-propeller_repeat"/>
</dbReference>
<dbReference type="AlphaFoldDB" id="A0A645AZU5"/>
<comment type="caution">
    <text evidence="1">The sequence shown here is derived from an EMBL/GenBank/DDBJ whole genome shotgun (WGS) entry which is preliminary data.</text>
</comment>
<protein>
    <recommendedName>
        <fullName evidence="2">YncE family protein</fullName>
    </recommendedName>
</protein>
<organism evidence="1">
    <name type="scientific">bioreactor metagenome</name>
    <dbReference type="NCBI Taxonomy" id="1076179"/>
    <lineage>
        <taxon>unclassified sequences</taxon>
        <taxon>metagenomes</taxon>
        <taxon>ecological metagenomes</taxon>
    </lineage>
</organism>
<name>A0A645AZU5_9ZZZZ</name>
<dbReference type="PANTHER" id="PTHR47197:SF3">
    <property type="entry name" value="DIHYDRO-HEME D1 DEHYDROGENASE"/>
    <property type="match status" value="1"/>
</dbReference>
<dbReference type="PROSITE" id="PS51257">
    <property type="entry name" value="PROKAR_LIPOPROTEIN"/>
    <property type="match status" value="1"/>
</dbReference>
<sequence>MKKLFLFILPFAAAFFTACTPETVIDETELPAKEAKRILILSEGFYGDNSASLAHYDFDKQVLTKDYFTSVNQRGLGDTANDAIRYGAKIYVVVNSSSTVEVIAANTGKSLKQIPMKTATNQAKQPRYAAAYGGKVYVTSHDDTVTRIDTTTLSIDGSVQVGADPEGICIANNNIYVANSGGMNFPNYDKTVSVIDLKSFTETKKIEVGLNPKRVYADKEGDVYVYSVGNYTTVPATFQKITPKGEVAAFDEVKNIMDFTLSGDKAFIYYKDYATSETVVSVFDCLNDKLLTGKLIADKSIAIPYSITVDPFNGDIYLTDAVEYVKILGNVYCYDKTGKRKFTLENLGYLPNRVLFLN</sequence>
<accession>A0A645AZU5</accession>
<dbReference type="NCBIfam" id="TIGR02276">
    <property type="entry name" value="beta_rpt_yvtn"/>
    <property type="match status" value="1"/>
</dbReference>
<reference evidence="1" key="1">
    <citation type="submission" date="2019-08" db="EMBL/GenBank/DDBJ databases">
        <authorList>
            <person name="Kucharzyk K."/>
            <person name="Murdoch R.W."/>
            <person name="Higgins S."/>
            <person name="Loffler F."/>
        </authorList>
    </citation>
    <scope>NUCLEOTIDE SEQUENCE</scope>
</reference>
<dbReference type="SUPFAM" id="SSF63825">
    <property type="entry name" value="YWTD domain"/>
    <property type="match status" value="1"/>
</dbReference>
<dbReference type="InterPro" id="IPR031815">
    <property type="entry name" value="DUF5074"/>
</dbReference>
<proteinExistence type="predicted"/>
<evidence type="ECO:0000313" key="1">
    <source>
        <dbReference type="EMBL" id="MPM57831.1"/>
    </source>
</evidence>
<dbReference type="InterPro" id="IPR015943">
    <property type="entry name" value="WD40/YVTN_repeat-like_dom_sf"/>
</dbReference>
<dbReference type="PANTHER" id="PTHR47197">
    <property type="entry name" value="PROTEIN NIRF"/>
    <property type="match status" value="1"/>
</dbReference>
<dbReference type="Gene3D" id="2.130.10.10">
    <property type="entry name" value="YVTN repeat-like/Quinoprotein amine dehydrogenase"/>
    <property type="match status" value="1"/>
</dbReference>
<dbReference type="InterPro" id="IPR051200">
    <property type="entry name" value="Host-pathogen_enzymatic-act"/>
</dbReference>
<dbReference type="Pfam" id="PF16819">
    <property type="entry name" value="DUF5074"/>
    <property type="match status" value="1"/>
</dbReference>
<dbReference type="EMBL" id="VSSQ01016464">
    <property type="protein sequence ID" value="MPM57831.1"/>
    <property type="molecule type" value="Genomic_DNA"/>
</dbReference>